<keyword evidence="2" id="KW-0347">Helicase</keyword>
<organism evidence="2 3">
    <name type="scientific">Artemisia annua</name>
    <name type="common">Sweet wormwood</name>
    <dbReference type="NCBI Taxonomy" id="35608"/>
    <lineage>
        <taxon>Eukaryota</taxon>
        <taxon>Viridiplantae</taxon>
        <taxon>Streptophyta</taxon>
        <taxon>Embryophyta</taxon>
        <taxon>Tracheophyta</taxon>
        <taxon>Spermatophyta</taxon>
        <taxon>Magnoliopsida</taxon>
        <taxon>eudicotyledons</taxon>
        <taxon>Gunneridae</taxon>
        <taxon>Pentapetalae</taxon>
        <taxon>asterids</taxon>
        <taxon>campanulids</taxon>
        <taxon>Asterales</taxon>
        <taxon>Asteraceae</taxon>
        <taxon>Asteroideae</taxon>
        <taxon>Anthemideae</taxon>
        <taxon>Artemisiinae</taxon>
        <taxon>Artemisia</taxon>
    </lineage>
</organism>
<comment type="caution">
    <text evidence="2">The sequence shown here is derived from an EMBL/GenBank/DDBJ whole genome shotgun (WGS) entry which is preliminary data.</text>
</comment>
<dbReference type="EMBL" id="PKPP01003754">
    <property type="protein sequence ID" value="PWA67829.1"/>
    <property type="molecule type" value="Genomic_DNA"/>
</dbReference>
<feature type="compositionally biased region" description="Polar residues" evidence="1">
    <location>
        <begin position="860"/>
        <end position="880"/>
    </location>
</feature>
<keyword evidence="2" id="KW-0067">ATP-binding</keyword>
<dbReference type="Proteomes" id="UP000245207">
    <property type="component" value="Unassembled WGS sequence"/>
</dbReference>
<dbReference type="CDD" id="cd04481">
    <property type="entry name" value="RPA1_DBD_B_like"/>
    <property type="match status" value="1"/>
</dbReference>
<dbReference type="PANTHER" id="PTHR47165:SF4">
    <property type="entry name" value="OS03G0429900 PROTEIN"/>
    <property type="match status" value="1"/>
</dbReference>
<keyword evidence="2" id="KW-0378">Hydrolase</keyword>
<keyword evidence="3" id="KW-1185">Reference proteome</keyword>
<feature type="compositionally biased region" description="Polar residues" evidence="1">
    <location>
        <begin position="292"/>
        <end position="309"/>
    </location>
</feature>
<dbReference type="Gene3D" id="2.40.50.140">
    <property type="entry name" value="Nucleic acid-binding proteins"/>
    <property type="match status" value="2"/>
</dbReference>
<keyword evidence="2" id="KW-0547">Nucleotide-binding</keyword>
<dbReference type="PANTHER" id="PTHR47165">
    <property type="entry name" value="OS03G0429900 PROTEIN"/>
    <property type="match status" value="1"/>
</dbReference>
<feature type="compositionally biased region" description="Polar residues" evidence="1">
    <location>
        <begin position="34"/>
        <end position="51"/>
    </location>
</feature>
<dbReference type="InterPro" id="IPR012340">
    <property type="entry name" value="NA-bd_OB-fold"/>
</dbReference>
<feature type="compositionally biased region" description="Basic residues" evidence="1">
    <location>
        <begin position="57"/>
        <end position="69"/>
    </location>
</feature>
<feature type="region of interest" description="Disordered" evidence="1">
    <location>
        <begin position="327"/>
        <end position="350"/>
    </location>
</feature>
<protein>
    <submittedName>
        <fullName evidence="2">Helitron helicase-like domain-containing protein</fullName>
    </submittedName>
</protein>
<name>A0A2U1N2V5_ARTAN</name>
<proteinExistence type="predicted"/>
<evidence type="ECO:0000256" key="1">
    <source>
        <dbReference type="SAM" id="MobiDB-lite"/>
    </source>
</evidence>
<dbReference type="STRING" id="35608.A0A2U1N2V5"/>
<feature type="compositionally biased region" description="Polar residues" evidence="1">
    <location>
        <begin position="331"/>
        <end position="349"/>
    </location>
</feature>
<evidence type="ECO:0000313" key="2">
    <source>
        <dbReference type="EMBL" id="PWA67829.1"/>
    </source>
</evidence>
<sequence length="922" mass="104537">MDRHYSRPKSANQNKNNHSYLNNQCAIHLSPLQQTSSLESESDTQFHQSKTPCAARKVVRGCRPTKKQKTPTNGPTEYALPLQQQQPFQQYEPTVTYKQGYHFTHDDRNHSPAPANGSAFETNKKQKGLLSANDDYNTDGTFCAPPPVLYNEGSSHREESHRIQTPYDRWTCIPEDALPNDKQGFFTQGGKPVCLKCLNVGPNSIFSWEGTTICMRCMNTQNPNSSYITQEGLMNNIYTKSPATYTSGTSQNRQSERQNADVYDEGVHDPKGKGIAYESNIHQHQRVYYSSQSTTPSLNITGSGTPTTQGKHECARRSKKRTLNQIGGGQQLYNQQNAYSEDTLTSTNSRDTEGVSDLYIDLGDCQCVCEYCNATFWYGERLKSHSHRPRDKCEEANVPKFKIQLYNVVASREHQLPSSETLGAIVFQPDTNSQTDFDMIIEYKDKQPKRINKLHSSYMSLQFPLLFAYGQPGYNTGLTLKGVNATRKRTKVSMNMYYKYQLHERVDYIGCYISSGEKQKWGNPNKNQMVNRKIEIQNLNRNSIELTLWDDLAQTFKKQEIDALEKPVIIAVTSCRVSRYRNKLQLESTPATYYYINPKIPELEQYRTEYRALFDINPPLRIVRHPYQDKEQEKMRNRIPLNMLLKESPQSHAGVRFTCDGVITAINTLREWYYPSCKECNTKAENNGGTFDCKTHSLLDSPLYRSLENPNPKQIPEELESIVGRKHIFQFHFNTTSKQKPPDFVFNQILDKPNLPKQIEGTPSASKTTENPQDAIEYESTSAATPSLSIVQTSLTHQAEHEGTNSFITKKIRLYKTIFISSILSNVISDTHIGTSATGPGLSIVQPSPNQEPQDKGTTEETNIMASPQNIISTTDTETAIATPPTPHTGMQTRSKTDDAARKAIKRPLFPEEAPDNKKKKT</sequence>
<dbReference type="GO" id="GO:0004386">
    <property type="term" value="F:helicase activity"/>
    <property type="evidence" value="ECO:0007669"/>
    <property type="project" value="UniProtKB-KW"/>
</dbReference>
<dbReference type="AlphaFoldDB" id="A0A2U1N2V5"/>
<dbReference type="SUPFAM" id="SSF50249">
    <property type="entry name" value="Nucleic acid-binding proteins"/>
    <property type="match status" value="2"/>
</dbReference>
<feature type="region of interest" description="Disordered" evidence="1">
    <location>
        <begin position="292"/>
        <end position="312"/>
    </location>
</feature>
<gene>
    <name evidence="2" type="ORF">CTI12_AA299030</name>
</gene>
<feature type="region of interest" description="Disordered" evidence="1">
    <location>
        <begin position="838"/>
        <end position="922"/>
    </location>
</feature>
<accession>A0A2U1N2V5</accession>
<evidence type="ECO:0000313" key="3">
    <source>
        <dbReference type="Proteomes" id="UP000245207"/>
    </source>
</evidence>
<feature type="region of interest" description="Disordered" evidence="1">
    <location>
        <begin position="34"/>
        <end position="78"/>
    </location>
</feature>
<reference evidence="2 3" key="1">
    <citation type="journal article" date="2018" name="Mol. Plant">
        <title>The genome of Artemisia annua provides insight into the evolution of Asteraceae family and artemisinin biosynthesis.</title>
        <authorList>
            <person name="Shen Q."/>
            <person name="Zhang L."/>
            <person name="Liao Z."/>
            <person name="Wang S."/>
            <person name="Yan T."/>
            <person name="Shi P."/>
            <person name="Liu M."/>
            <person name="Fu X."/>
            <person name="Pan Q."/>
            <person name="Wang Y."/>
            <person name="Lv Z."/>
            <person name="Lu X."/>
            <person name="Zhang F."/>
            <person name="Jiang W."/>
            <person name="Ma Y."/>
            <person name="Chen M."/>
            <person name="Hao X."/>
            <person name="Li L."/>
            <person name="Tang Y."/>
            <person name="Lv G."/>
            <person name="Zhou Y."/>
            <person name="Sun X."/>
            <person name="Brodelius P.E."/>
            <person name="Rose J.K.C."/>
            <person name="Tang K."/>
        </authorList>
    </citation>
    <scope>NUCLEOTIDE SEQUENCE [LARGE SCALE GENOMIC DNA]</scope>
    <source>
        <strain evidence="3">cv. Huhao1</strain>
        <tissue evidence="2">Leaf</tissue>
    </source>
</reference>